<evidence type="ECO:0000256" key="2">
    <source>
        <dbReference type="ARBA" id="ARBA00022679"/>
    </source>
</evidence>
<name>A0A385YXA5_9BACL</name>
<comment type="pathway">
    <text evidence="1 6">Purine metabolism; IMP biosynthesis via de novo pathway; N(2)-formyl-N(1)-(5-phospho-D-ribosyl)glycinamide from N(1)-(5-phospho-D-ribosyl)glycinamide (10-formyl THF route): step 1/1.</text>
</comment>
<dbReference type="EMBL" id="CP032418">
    <property type="protein sequence ID" value="AYC30308.1"/>
    <property type="molecule type" value="Genomic_DNA"/>
</dbReference>
<dbReference type="SUPFAM" id="SSF53328">
    <property type="entry name" value="Formyltransferase"/>
    <property type="match status" value="1"/>
</dbReference>
<dbReference type="PANTHER" id="PTHR43369">
    <property type="entry name" value="PHOSPHORIBOSYLGLYCINAMIDE FORMYLTRANSFERASE"/>
    <property type="match status" value="1"/>
</dbReference>
<dbReference type="EC" id="2.1.2.2" evidence="6"/>
<feature type="binding site" evidence="6">
    <location>
        <begin position="93"/>
        <end position="96"/>
    </location>
    <ligand>
        <name>(6R)-10-formyltetrahydrofolate</name>
        <dbReference type="ChEBI" id="CHEBI:195366"/>
    </ligand>
</feature>
<evidence type="ECO:0000259" key="7">
    <source>
        <dbReference type="Pfam" id="PF00551"/>
    </source>
</evidence>
<feature type="domain" description="Formyl transferase N-terminal" evidence="7">
    <location>
        <begin position="6"/>
        <end position="184"/>
    </location>
</feature>
<feature type="active site" description="Proton donor" evidence="6">
    <location>
        <position position="112"/>
    </location>
</feature>
<organism evidence="8 9">
    <name type="scientific">Paenisporosarcina cavernae</name>
    <dbReference type="NCBI Taxonomy" id="2320858"/>
    <lineage>
        <taxon>Bacteria</taxon>
        <taxon>Bacillati</taxon>
        <taxon>Bacillota</taxon>
        <taxon>Bacilli</taxon>
        <taxon>Bacillales</taxon>
        <taxon>Caryophanaceae</taxon>
        <taxon>Paenisporosarcina</taxon>
    </lineage>
</organism>
<protein>
    <recommendedName>
        <fullName evidence="6">Phosphoribosylglycinamide formyltransferase</fullName>
        <ecNumber evidence="6">2.1.2.2</ecNumber>
    </recommendedName>
    <alternativeName>
        <fullName evidence="6">5'-phosphoribosylglycinamide transformylase</fullName>
    </alternativeName>
    <alternativeName>
        <fullName evidence="6">GAR transformylase</fullName>
        <shortName evidence="6">GART</shortName>
    </alternativeName>
</protein>
<comment type="similarity">
    <text evidence="4 6">Belongs to the GART family.</text>
</comment>
<proteinExistence type="inferred from homology"/>
<keyword evidence="3 6" id="KW-0658">Purine biosynthesis</keyword>
<dbReference type="InterPro" id="IPR004607">
    <property type="entry name" value="GART"/>
</dbReference>
<dbReference type="GO" id="GO:0006189">
    <property type="term" value="P:'de novo' IMP biosynthetic process"/>
    <property type="evidence" value="ECO:0007669"/>
    <property type="project" value="UniProtKB-UniRule"/>
</dbReference>
<gene>
    <name evidence="6 8" type="primary">purN</name>
    <name evidence="8" type="ORF">D3873_10770</name>
</gene>
<dbReference type="OrthoDB" id="9806170at2"/>
<dbReference type="RefSeq" id="WP_119884025.1">
    <property type="nucleotide sequence ID" value="NZ_CP032418.1"/>
</dbReference>
<accession>A0A385YXA5</accession>
<keyword evidence="9" id="KW-1185">Reference proteome</keyword>
<reference evidence="9" key="1">
    <citation type="submission" date="2018-09" db="EMBL/GenBank/DDBJ databases">
        <authorList>
            <person name="Zhu H."/>
        </authorList>
    </citation>
    <scope>NUCLEOTIDE SEQUENCE [LARGE SCALE GENOMIC DNA]</scope>
    <source>
        <strain evidence="9">K2R23-3</strain>
    </source>
</reference>
<evidence type="ECO:0000256" key="3">
    <source>
        <dbReference type="ARBA" id="ARBA00022755"/>
    </source>
</evidence>
<dbReference type="GO" id="GO:0004644">
    <property type="term" value="F:phosphoribosylglycinamide formyltransferase activity"/>
    <property type="evidence" value="ECO:0007669"/>
    <property type="project" value="UniProtKB-UniRule"/>
</dbReference>
<dbReference type="AlphaFoldDB" id="A0A385YXA5"/>
<dbReference type="InterPro" id="IPR001555">
    <property type="entry name" value="GART_AS"/>
</dbReference>
<feature type="site" description="Raises pKa of active site His" evidence="6">
    <location>
        <position position="148"/>
    </location>
</feature>
<dbReference type="KEGG" id="paek:D3873_10770"/>
<evidence type="ECO:0000256" key="6">
    <source>
        <dbReference type="HAMAP-Rule" id="MF_01930"/>
    </source>
</evidence>
<evidence type="ECO:0000313" key="8">
    <source>
        <dbReference type="EMBL" id="AYC30308.1"/>
    </source>
</evidence>
<feature type="binding site" evidence="6">
    <location>
        <position position="110"/>
    </location>
    <ligand>
        <name>(6R)-10-formyltetrahydrofolate</name>
        <dbReference type="ChEBI" id="CHEBI:195366"/>
    </ligand>
</feature>
<dbReference type="HAMAP" id="MF_01930">
    <property type="entry name" value="PurN"/>
    <property type="match status" value="1"/>
</dbReference>
<evidence type="ECO:0000256" key="1">
    <source>
        <dbReference type="ARBA" id="ARBA00005054"/>
    </source>
</evidence>
<feature type="binding site" evidence="6">
    <location>
        <begin position="15"/>
        <end position="17"/>
    </location>
    <ligand>
        <name>N(1)-(5-phospho-beta-D-ribosyl)glycinamide</name>
        <dbReference type="ChEBI" id="CHEBI:143788"/>
    </ligand>
</feature>
<dbReference type="PANTHER" id="PTHR43369:SF2">
    <property type="entry name" value="PHOSPHORIBOSYLGLYCINAMIDE FORMYLTRANSFERASE"/>
    <property type="match status" value="1"/>
</dbReference>
<dbReference type="GO" id="GO:0005829">
    <property type="term" value="C:cytosol"/>
    <property type="evidence" value="ECO:0007669"/>
    <property type="project" value="TreeGrafter"/>
</dbReference>
<dbReference type="NCBIfam" id="TIGR00639">
    <property type="entry name" value="PurN"/>
    <property type="match status" value="1"/>
</dbReference>
<dbReference type="PROSITE" id="PS00373">
    <property type="entry name" value="GART"/>
    <property type="match status" value="1"/>
</dbReference>
<dbReference type="UniPathway" id="UPA00074">
    <property type="reaction ID" value="UER00126"/>
</dbReference>
<dbReference type="Gene3D" id="3.40.50.170">
    <property type="entry name" value="Formyl transferase, N-terminal domain"/>
    <property type="match status" value="1"/>
</dbReference>
<evidence type="ECO:0000313" key="9">
    <source>
        <dbReference type="Proteomes" id="UP000265725"/>
    </source>
</evidence>
<evidence type="ECO:0000256" key="4">
    <source>
        <dbReference type="ARBA" id="ARBA00038440"/>
    </source>
</evidence>
<keyword evidence="2 6" id="KW-0808">Transferase</keyword>
<dbReference type="Pfam" id="PF00551">
    <property type="entry name" value="Formyl_trans_N"/>
    <property type="match status" value="1"/>
</dbReference>
<dbReference type="CDD" id="cd08645">
    <property type="entry name" value="FMT_core_GART"/>
    <property type="match status" value="1"/>
</dbReference>
<dbReference type="InterPro" id="IPR002376">
    <property type="entry name" value="Formyl_transf_N"/>
</dbReference>
<dbReference type="Proteomes" id="UP000265725">
    <property type="component" value="Chromosome"/>
</dbReference>
<comment type="catalytic activity">
    <reaction evidence="5 6">
        <text>N(1)-(5-phospho-beta-D-ribosyl)glycinamide + (6R)-10-formyltetrahydrofolate = N(2)-formyl-N(1)-(5-phospho-beta-D-ribosyl)glycinamide + (6S)-5,6,7,8-tetrahydrofolate + H(+)</text>
        <dbReference type="Rhea" id="RHEA:15053"/>
        <dbReference type="ChEBI" id="CHEBI:15378"/>
        <dbReference type="ChEBI" id="CHEBI:57453"/>
        <dbReference type="ChEBI" id="CHEBI:143788"/>
        <dbReference type="ChEBI" id="CHEBI:147286"/>
        <dbReference type="ChEBI" id="CHEBI:195366"/>
        <dbReference type="EC" id="2.1.2.2"/>
    </reaction>
</comment>
<feature type="binding site" evidence="6">
    <location>
        <position position="68"/>
    </location>
    <ligand>
        <name>(6R)-10-formyltetrahydrofolate</name>
        <dbReference type="ChEBI" id="CHEBI:195366"/>
    </ligand>
</feature>
<evidence type="ECO:0000256" key="5">
    <source>
        <dbReference type="ARBA" id="ARBA00047664"/>
    </source>
</evidence>
<comment type="function">
    <text evidence="6">Catalyzes the transfer of a formyl group from 10-formyltetrahydrofolate to 5-phospho-ribosyl-glycinamide (GAR), producing 5-phospho-ribosyl-N-formylglycinamide (FGAR) and tetrahydrofolate.</text>
</comment>
<dbReference type="InterPro" id="IPR036477">
    <property type="entry name" value="Formyl_transf_N_sf"/>
</dbReference>
<sequence>MAKHVRFAVFASGNGSNFQALADAVANKKLDAHLVLLVTDRPGSFATVRAKQLGIEWVELSPRDFSEKAEYEEAILAELQKRKVEWIVLAGYMRLIGPTLLSAFPNRIVNIHPSLLPLYPGKDAIGQAIQDGASITGVTVHYVDAGMDTGPVISSQKITIDGHSRQEMESMIHQVEHQLYPTTLSELWGGNK</sequence>